<dbReference type="Proteomes" id="UP000521868">
    <property type="component" value="Unassembled WGS sequence"/>
</dbReference>
<dbReference type="PANTHER" id="PTHR22617">
    <property type="entry name" value="CHEMOTAXIS SENSOR HISTIDINE KINASE-RELATED"/>
    <property type="match status" value="1"/>
</dbReference>
<evidence type="ECO:0000313" key="2">
    <source>
        <dbReference type="EMBL" id="NKE65422.1"/>
    </source>
</evidence>
<dbReference type="SUPFAM" id="SSF50341">
    <property type="entry name" value="CheW-like"/>
    <property type="match status" value="1"/>
</dbReference>
<dbReference type="GO" id="GO:0007165">
    <property type="term" value="P:signal transduction"/>
    <property type="evidence" value="ECO:0007669"/>
    <property type="project" value="InterPro"/>
</dbReference>
<keyword evidence="3" id="KW-1185">Reference proteome</keyword>
<dbReference type="InterPro" id="IPR002545">
    <property type="entry name" value="CheW-lke_dom"/>
</dbReference>
<gene>
    <name evidence="2" type="ORF">RAMLITH_06275</name>
</gene>
<dbReference type="SMART" id="SM00260">
    <property type="entry name" value="CheW"/>
    <property type="match status" value="1"/>
</dbReference>
<evidence type="ECO:0000313" key="3">
    <source>
        <dbReference type="Proteomes" id="UP000521868"/>
    </source>
</evidence>
<dbReference type="GO" id="GO:0006935">
    <property type="term" value="P:chemotaxis"/>
    <property type="evidence" value="ECO:0007669"/>
    <property type="project" value="InterPro"/>
</dbReference>
<reference evidence="2 3" key="1">
    <citation type="journal article" date="2020" name="Nature">
        <title>Bacterial chemolithoautotrophy via manganese oxidation.</title>
        <authorList>
            <person name="Yu H."/>
            <person name="Leadbetter J.R."/>
        </authorList>
    </citation>
    <scope>NUCLEOTIDE SEQUENCE [LARGE SCALE GENOMIC DNA]</scope>
    <source>
        <strain evidence="2 3">RBP-1</strain>
    </source>
</reference>
<comment type="caution">
    <text evidence="2">The sequence shown here is derived from an EMBL/GenBank/DDBJ whole genome shotgun (WGS) entry which is preliminary data.</text>
</comment>
<proteinExistence type="predicted"/>
<dbReference type="PROSITE" id="PS50851">
    <property type="entry name" value="CHEW"/>
    <property type="match status" value="1"/>
</dbReference>
<protein>
    <recommendedName>
        <fullName evidence="1">CheW-like domain-containing protein</fullName>
    </recommendedName>
</protein>
<dbReference type="RefSeq" id="WP_168106543.1">
    <property type="nucleotide sequence ID" value="NZ_VTOX01000002.1"/>
</dbReference>
<dbReference type="AlphaFoldDB" id="A0A7X6DE29"/>
<dbReference type="InterPro" id="IPR036061">
    <property type="entry name" value="CheW-like_dom_sf"/>
</dbReference>
<dbReference type="GO" id="GO:0005829">
    <property type="term" value="C:cytosol"/>
    <property type="evidence" value="ECO:0007669"/>
    <property type="project" value="TreeGrafter"/>
</dbReference>
<accession>A0A7X6DE29</accession>
<dbReference type="EMBL" id="VTOX01000002">
    <property type="protein sequence ID" value="NKE65422.1"/>
    <property type="molecule type" value="Genomic_DNA"/>
</dbReference>
<name>A0A7X6DE29_9BURK</name>
<dbReference type="PANTHER" id="PTHR22617:SF23">
    <property type="entry name" value="CHEMOTAXIS PROTEIN CHEW"/>
    <property type="match status" value="1"/>
</dbReference>
<dbReference type="InterPro" id="IPR039315">
    <property type="entry name" value="CheW"/>
</dbReference>
<dbReference type="Gene3D" id="2.40.50.180">
    <property type="entry name" value="CheA-289, Domain 4"/>
    <property type="match status" value="1"/>
</dbReference>
<organism evidence="2 3">
    <name type="scientific">Ramlibacter lithotrophicus</name>
    <dbReference type="NCBI Taxonomy" id="2606681"/>
    <lineage>
        <taxon>Bacteria</taxon>
        <taxon>Pseudomonadati</taxon>
        <taxon>Pseudomonadota</taxon>
        <taxon>Betaproteobacteria</taxon>
        <taxon>Burkholderiales</taxon>
        <taxon>Comamonadaceae</taxon>
        <taxon>Ramlibacter</taxon>
    </lineage>
</organism>
<sequence>MELRHAPRDAAQAAAILRQRAAVLARRAPAPRDDLAQVLEFAVAEQSVAVELACVREVRLYRPFAPLPLPQPFVTGIVGLHGRMLPVLDLALVLGLPATAAPPRHFVVLGAERAAFAVPAGEVHGVRAIALADAARRAASLSEGRSELVAGITPDARLVLDPRQLLALSPAH</sequence>
<feature type="domain" description="CheW-like" evidence="1">
    <location>
        <begin position="35"/>
        <end position="172"/>
    </location>
</feature>
<evidence type="ECO:0000259" key="1">
    <source>
        <dbReference type="PROSITE" id="PS50851"/>
    </source>
</evidence>
<dbReference type="Gene3D" id="2.30.30.40">
    <property type="entry name" value="SH3 Domains"/>
    <property type="match status" value="1"/>
</dbReference>
<dbReference type="Pfam" id="PF01584">
    <property type="entry name" value="CheW"/>
    <property type="match status" value="1"/>
</dbReference>